<dbReference type="AlphaFoldDB" id="A0A5S4GTM4"/>
<dbReference type="Gene3D" id="3.30.750.24">
    <property type="entry name" value="STAS domain"/>
    <property type="match status" value="1"/>
</dbReference>
<dbReference type="PROSITE" id="PS50801">
    <property type="entry name" value="STAS"/>
    <property type="match status" value="1"/>
</dbReference>
<sequence>MATANYLIFRSSCLPGTAVELGMPTHCGVPNAGEPGATASEGPCRTKRLGCRIHPEANRCNGKSVCSHQCMALRTGREHYGRKRLEEGEPVMMHLAIRLVPVGATTLIIALTGELDATTRAVLPSFLDPIPQSPVTDVIVEATHLWFCDVNGLAQLAITQRAMQAKGGRLAVAEAHPPLCSLIALMSERSELVIPLYTGMPEALSGTDVEMYEAPAPPAPVRPCAATCRACAPCDACPPSATSPARTPSRRPESTGTSGRVLRIGAMTSLSRRPVAGRHTIDQLVHQSRSQHL</sequence>
<feature type="region of interest" description="Disordered" evidence="1">
    <location>
        <begin position="238"/>
        <end position="279"/>
    </location>
</feature>
<evidence type="ECO:0000256" key="1">
    <source>
        <dbReference type="SAM" id="MobiDB-lite"/>
    </source>
</evidence>
<feature type="domain" description="STAS" evidence="2">
    <location>
        <begin position="107"/>
        <end position="207"/>
    </location>
</feature>
<gene>
    <name evidence="3" type="ORF">ETD85_12315</name>
</gene>
<dbReference type="OrthoDB" id="3533730at2"/>
<dbReference type="InterPro" id="IPR058548">
    <property type="entry name" value="MlaB-like_STAS"/>
</dbReference>
<name>A0A5S4GTM4_9ACTN</name>
<dbReference type="InterPro" id="IPR002645">
    <property type="entry name" value="STAS_dom"/>
</dbReference>
<accession>A0A5S4GTM4</accession>
<evidence type="ECO:0000259" key="2">
    <source>
        <dbReference type="PROSITE" id="PS50801"/>
    </source>
</evidence>
<comment type="caution">
    <text evidence="3">The sequence shown here is derived from an EMBL/GenBank/DDBJ whole genome shotgun (WGS) entry which is preliminary data.</text>
</comment>
<evidence type="ECO:0000313" key="3">
    <source>
        <dbReference type="EMBL" id="TMR35861.1"/>
    </source>
</evidence>
<dbReference type="Proteomes" id="UP000306628">
    <property type="component" value="Unassembled WGS sequence"/>
</dbReference>
<dbReference type="SUPFAM" id="SSF52091">
    <property type="entry name" value="SpoIIaa-like"/>
    <property type="match status" value="1"/>
</dbReference>
<protein>
    <submittedName>
        <fullName evidence="3">STAS domain-containing protein</fullName>
    </submittedName>
</protein>
<dbReference type="Pfam" id="PF13466">
    <property type="entry name" value="STAS_2"/>
    <property type="match status" value="1"/>
</dbReference>
<organism evidence="3 4">
    <name type="scientific">Nonomuraea zeae</name>
    <dbReference type="NCBI Taxonomy" id="1642303"/>
    <lineage>
        <taxon>Bacteria</taxon>
        <taxon>Bacillati</taxon>
        <taxon>Actinomycetota</taxon>
        <taxon>Actinomycetes</taxon>
        <taxon>Streptosporangiales</taxon>
        <taxon>Streptosporangiaceae</taxon>
        <taxon>Nonomuraea</taxon>
    </lineage>
</organism>
<dbReference type="CDD" id="cd07043">
    <property type="entry name" value="STAS_anti-anti-sigma_factors"/>
    <property type="match status" value="1"/>
</dbReference>
<feature type="compositionally biased region" description="Low complexity" evidence="1">
    <location>
        <begin position="238"/>
        <end position="247"/>
    </location>
</feature>
<keyword evidence="4" id="KW-1185">Reference proteome</keyword>
<proteinExistence type="predicted"/>
<evidence type="ECO:0000313" key="4">
    <source>
        <dbReference type="Proteomes" id="UP000306628"/>
    </source>
</evidence>
<reference evidence="3 4" key="1">
    <citation type="submission" date="2019-05" db="EMBL/GenBank/DDBJ databases">
        <title>Draft genome sequence of Nonomuraea zeae DSM 100528.</title>
        <authorList>
            <person name="Saricaoglu S."/>
            <person name="Isik K."/>
        </authorList>
    </citation>
    <scope>NUCLEOTIDE SEQUENCE [LARGE SCALE GENOMIC DNA]</scope>
    <source>
        <strain evidence="3 4">DSM 100528</strain>
    </source>
</reference>
<dbReference type="InterPro" id="IPR036513">
    <property type="entry name" value="STAS_dom_sf"/>
</dbReference>
<dbReference type="EMBL" id="VCKX01000029">
    <property type="protein sequence ID" value="TMR35861.1"/>
    <property type="molecule type" value="Genomic_DNA"/>
</dbReference>